<gene>
    <name evidence="8" type="ORF">FC82_GL002394</name>
</gene>
<evidence type="ECO:0000256" key="2">
    <source>
        <dbReference type="ARBA" id="ARBA00022630"/>
    </source>
</evidence>
<dbReference type="PANTHER" id="PTHR43014:SF5">
    <property type="entry name" value="GLUTATHIONE REDUCTASE (NADPH)"/>
    <property type="match status" value="1"/>
</dbReference>
<dbReference type="InterPro" id="IPR016156">
    <property type="entry name" value="FAD/NAD-linked_Rdtase_dimer_sf"/>
</dbReference>
<evidence type="ECO:0000259" key="6">
    <source>
        <dbReference type="Pfam" id="PF02852"/>
    </source>
</evidence>
<dbReference type="PATRIC" id="fig|1423733.4.peg.2508"/>
<evidence type="ECO:0000256" key="1">
    <source>
        <dbReference type="ARBA" id="ARBA00007532"/>
    </source>
</evidence>
<dbReference type="Gene3D" id="3.50.50.60">
    <property type="entry name" value="FAD/NAD(P)-binding domain"/>
    <property type="match status" value="2"/>
</dbReference>
<evidence type="ECO:0000313" key="8">
    <source>
        <dbReference type="EMBL" id="KRM75210.1"/>
    </source>
</evidence>
<dbReference type="InterPro" id="IPR004099">
    <property type="entry name" value="Pyr_nucl-diS_OxRdtase_dimer"/>
</dbReference>
<feature type="binding site" evidence="4">
    <location>
        <position position="257"/>
    </location>
    <ligand>
        <name>NAD(+)</name>
        <dbReference type="ChEBI" id="CHEBI:57540"/>
    </ligand>
</feature>
<accession>A0A0R2B806</accession>
<evidence type="ECO:0000256" key="4">
    <source>
        <dbReference type="PIRSR" id="PIRSR000350-3"/>
    </source>
</evidence>
<dbReference type="SUPFAM" id="SSF55424">
    <property type="entry name" value="FAD/NAD-linked reductases, dimerisation (C-terminal) domain"/>
    <property type="match status" value="1"/>
</dbReference>
<dbReference type="InterPro" id="IPR036188">
    <property type="entry name" value="FAD/NAD-bd_sf"/>
</dbReference>
<dbReference type="STRING" id="33960.TY91_15035"/>
<feature type="domain" description="Pyridine nucleotide-disulphide oxidoreductase dimerisation" evidence="6">
    <location>
        <begin position="334"/>
        <end position="436"/>
    </location>
</feature>
<dbReference type="Pfam" id="PF07992">
    <property type="entry name" value="Pyr_redox_2"/>
    <property type="match status" value="1"/>
</dbReference>
<dbReference type="PRINTS" id="PR00411">
    <property type="entry name" value="PNDRDTASEI"/>
</dbReference>
<comment type="caution">
    <text evidence="8">The sequence shown here is derived from an EMBL/GenBank/DDBJ whole genome shotgun (WGS) entry which is preliminary data.</text>
</comment>
<keyword evidence="3 4" id="KW-0274">FAD</keyword>
<dbReference type="Proteomes" id="UP000051845">
    <property type="component" value="Unassembled WGS sequence"/>
</dbReference>
<dbReference type="InterPro" id="IPR023753">
    <property type="entry name" value="FAD/NAD-binding_dom"/>
</dbReference>
<dbReference type="SUPFAM" id="SSF51905">
    <property type="entry name" value="FAD/NAD(P)-binding domain"/>
    <property type="match status" value="1"/>
</dbReference>
<keyword evidence="4" id="KW-0547">Nucleotide-binding</keyword>
<reference evidence="8 9" key="1">
    <citation type="journal article" date="2015" name="Genome Announc.">
        <title>Expanding the biotechnology potential of lactobacilli through comparative genomics of 213 strains and associated genera.</title>
        <authorList>
            <person name="Sun Z."/>
            <person name="Harris H.M."/>
            <person name="McCann A."/>
            <person name="Guo C."/>
            <person name="Argimon S."/>
            <person name="Zhang W."/>
            <person name="Yang X."/>
            <person name="Jeffery I.B."/>
            <person name="Cooney J.C."/>
            <person name="Kagawa T.F."/>
            <person name="Liu W."/>
            <person name="Song Y."/>
            <person name="Salvetti E."/>
            <person name="Wrobel A."/>
            <person name="Rasinkangas P."/>
            <person name="Parkhill J."/>
            <person name="Rea M.C."/>
            <person name="O'Sullivan O."/>
            <person name="Ritari J."/>
            <person name="Douillard F.P."/>
            <person name="Paul Ross R."/>
            <person name="Yang R."/>
            <person name="Briner A.E."/>
            <person name="Felis G.E."/>
            <person name="de Vos W.M."/>
            <person name="Barrangou R."/>
            <person name="Klaenhammer T.R."/>
            <person name="Caufield P.W."/>
            <person name="Cui Y."/>
            <person name="Zhang H."/>
            <person name="O'Toole P.W."/>
        </authorList>
    </citation>
    <scope>NUCLEOTIDE SEQUENCE [LARGE SCALE GENOMIC DNA]</scope>
    <source>
        <strain evidence="8 9">DSM 20515</strain>
    </source>
</reference>
<dbReference type="AlphaFoldDB" id="A0A0R2B806"/>
<organism evidence="8 9">
    <name type="scientific">Secundilactobacillus collinoides DSM 20515 = JCM 1123</name>
    <dbReference type="NCBI Taxonomy" id="1423733"/>
    <lineage>
        <taxon>Bacteria</taxon>
        <taxon>Bacillati</taxon>
        <taxon>Bacillota</taxon>
        <taxon>Bacilli</taxon>
        <taxon>Lactobacillales</taxon>
        <taxon>Lactobacillaceae</taxon>
        <taxon>Secundilactobacillus</taxon>
    </lineage>
</organism>
<feature type="binding site" evidence="4">
    <location>
        <begin position="171"/>
        <end position="178"/>
    </location>
    <ligand>
        <name>NAD(+)</name>
        <dbReference type="ChEBI" id="CHEBI:57540"/>
    </ligand>
</feature>
<proteinExistence type="inferred from homology"/>
<dbReference type="GO" id="GO:0000166">
    <property type="term" value="F:nucleotide binding"/>
    <property type="evidence" value="ECO:0007669"/>
    <property type="project" value="UniProtKB-KW"/>
</dbReference>
<comment type="similarity">
    <text evidence="1">Belongs to the class-I pyridine nucleotide-disulfide oxidoreductase family.</text>
</comment>
<feature type="domain" description="FAD/NAD(P)-binding" evidence="7">
    <location>
        <begin position="5"/>
        <end position="314"/>
    </location>
</feature>
<sequence length="443" mass="47090">MAYDYDTIIIGGGPGGLAAAYALLRKQKILVIENNLWGGTCPNFGCDPKKMLYGVVESKRQTQRYGQSGITGKVDIDWPALMAFKHGYTDKIPSGTHDGLTSSGIATLFGTAKFVDAHTLEVNDKRVTGESIIIATGAKPAIPDVPGKALFQTSTDFLSLPELPHEIGFVGAGYVAIELANIAAEAGATVHIFQHNDKLLRGFPEADTAVLRDTLAAKGIQFHWNTAVTGVSESKTGVIVHTDNKDVALDTIFAAAGRPANIAGLHLEAAGIAASAKGIEVNDHLQTAASNVYAIGDVIAKTVPKLTPVSGFEGHYVADLLLGQQHAAISYPPIPHTVFAGPELAQVGVTLTMAAAHPDAYVVRPAEVGSWYTYNRLQDKTARVTVILDKQTNQLVGAVVLAVNAEELINTFSGIITRHESAAEAESWMPVYPSAESDLEYFY</sequence>
<dbReference type="InterPro" id="IPR001100">
    <property type="entry name" value="Pyr_nuc-diS_OxRdtase"/>
</dbReference>
<keyword evidence="2" id="KW-0285">Flavoprotein</keyword>
<evidence type="ECO:0000256" key="5">
    <source>
        <dbReference type="PIRSR" id="PIRSR000350-4"/>
    </source>
</evidence>
<protein>
    <submittedName>
        <fullName evidence="8">Glutathione reductase</fullName>
    </submittedName>
</protein>
<comment type="cofactor">
    <cofactor evidence="4">
        <name>FAD</name>
        <dbReference type="ChEBI" id="CHEBI:57692"/>
    </cofactor>
    <text evidence="4">Binds 1 FAD per subunit.</text>
</comment>
<feature type="binding site" evidence="4">
    <location>
        <position position="50"/>
    </location>
    <ligand>
        <name>FAD</name>
        <dbReference type="ChEBI" id="CHEBI:57692"/>
    </ligand>
</feature>
<dbReference type="PRINTS" id="PR00368">
    <property type="entry name" value="FADPNR"/>
</dbReference>
<dbReference type="PIRSF" id="PIRSF000350">
    <property type="entry name" value="Mercury_reductase_MerA"/>
    <property type="match status" value="1"/>
</dbReference>
<evidence type="ECO:0000256" key="3">
    <source>
        <dbReference type="ARBA" id="ARBA00022827"/>
    </source>
</evidence>
<dbReference type="Pfam" id="PF02852">
    <property type="entry name" value="Pyr_redox_dim"/>
    <property type="match status" value="1"/>
</dbReference>
<evidence type="ECO:0000313" key="9">
    <source>
        <dbReference type="Proteomes" id="UP000051845"/>
    </source>
</evidence>
<evidence type="ECO:0000259" key="7">
    <source>
        <dbReference type="Pfam" id="PF07992"/>
    </source>
</evidence>
<feature type="binding site" evidence="4">
    <location>
        <position position="297"/>
    </location>
    <ligand>
        <name>FAD</name>
        <dbReference type="ChEBI" id="CHEBI:57692"/>
    </ligand>
</feature>
<keyword evidence="4" id="KW-0520">NAD</keyword>
<feature type="disulfide bond" description="Redox-active" evidence="5">
    <location>
        <begin position="41"/>
        <end position="46"/>
    </location>
</feature>
<dbReference type="Gene3D" id="3.30.390.30">
    <property type="match status" value="1"/>
</dbReference>
<dbReference type="EMBL" id="AYYR01000054">
    <property type="protein sequence ID" value="KRM75210.1"/>
    <property type="molecule type" value="Genomic_DNA"/>
</dbReference>
<dbReference type="GO" id="GO:0016491">
    <property type="term" value="F:oxidoreductase activity"/>
    <property type="evidence" value="ECO:0007669"/>
    <property type="project" value="InterPro"/>
</dbReference>
<name>A0A0R2B806_SECCO</name>
<dbReference type="PANTHER" id="PTHR43014">
    <property type="entry name" value="MERCURIC REDUCTASE"/>
    <property type="match status" value="1"/>
</dbReference>
<dbReference type="RefSeq" id="WP_056996862.1">
    <property type="nucleotide sequence ID" value="NZ_AYYR01000054.1"/>
</dbReference>